<dbReference type="Pfam" id="PF00078">
    <property type="entry name" value="RVT_1"/>
    <property type="match status" value="1"/>
</dbReference>
<dbReference type="Proteomes" id="UP001152795">
    <property type="component" value="Unassembled WGS sequence"/>
</dbReference>
<protein>
    <submittedName>
        <fullName evidence="1">Uncharacterized protein</fullName>
    </submittedName>
</protein>
<dbReference type="InterPro" id="IPR043502">
    <property type="entry name" value="DNA/RNA_pol_sf"/>
</dbReference>
<sequence length="127" mass="14982">MCDQWLSDMDKGKINGVVFLDIRKAFDSINHKILLRKLKNQFGIHDIELKWFESYLTNREQVCLINGHTSLPKKIRCDVPQGSILGPLLFLLYVNDMPDHLKKTTPYLYISMQMVLKFRLPHMILRH</sequence>
<reference evidence="1" key="1">
    <citation type="submission" date="2020-04" db="EMBL/GenBank/DDBJ databases">
        <authorList>
            <person name="Alioto T."/>
            <person name="Alioto T."/>
            <person name="Gomez Garrido J."/>
        </authorList>
    </citation>
    <scope>NUCLEOTIDE SEQUENCE</scope>
    <source>
        <strain evidence="1">A484AB</strain>
    </source>
</reference>
<evidence type="ECO:0000313" key="1">
    <source>
        <dbReference type="EMBL" id="CAB3980506.1"/>
    </source>
</evidence>
<keyword evidence="2" id="KW-1185">Reference proteome</keyword>
<name>A0A6S7FXB0_PARCT</name>
<dbReference type="SUPFAM" id="SSF56672">
    <property type="entry name" value="DNA/RNA polymerases"/>
    <property type="match status" value="1"/>
</dbReference>
<proteinExistence type="predicted"/>
<accession>A0A6S7FXB0</accession>
<dbReference type="PANTHER" id="PTHR33332">
    <property type="entry name" value="REVERSE TRANSCRIPTASE DOMAIN-CONTAINING PROTEIN"/>
    <property type="match status" value="1"/>
</dbReference>
<comment type="caution">
    <text evidence="1">The sequence shown here is derived from an EMBL/GenBank/DDBJ whole genome shotgun (WGS) entry which is preliminary data.</text>
</comment>
<gene>
    <name evidence="1" type="ORF">PACLA_8A037237</name>
</gene>
<dbReference type="PROSITE" id="PS50878">
    <property type="entry name" value="RT_POL"/>
    <property type="match status" value="1"/>
</dbReference>
<dbReference type="OrthoDB" id="3261222at2759"/>
<evidence type="ECO:0000313" key="2">
    <source>
        <dbReference type="Proteomes" id="UP001152795"/>
    </source>
</evidence>
<organism evidence="1 2">
    <name type="scientific">Paramuricea clavata</name>
    <name type="common">Red gorgonian</name>
    <name type="synonym">Violescent sea-whip</name>
    <dbReference type="NCBI Taxonomy" id="317549"/>
    <lineage>
        <taxon>Eukaryota</taxon>
        <taxon>Metazoa</taxon>
        <taxon>Cnidaria</taxon>
        <taxon>Anthozoa</taxon>
        <taxon>Octocorallia</taxon>
        <taxon>Malacalcyonacea</taxon>
        <taxon>Plexauridae</taxon>
        <taxon>Paramuricea</taxon>
    </lineage>
</organism>
<dbReference type="AlphaFoldDB" id="A0A6S7FXB0"/>
<dbReference type="EMBL" id="CACRXK020000296">
    <property type="protein sequence ID" value="CAB3980506.1"/>
    <property type="molecule type" value="Genomic_DNA"/>
</dbReference>
<dbReference type="InterPro" id="IPR000477">
    <property type="entry name" value="RT_dom"/>
</dbReference>